<feature type="domain" description="CRIB" evidence="3">
    <location>
        <begin position="12"/>
        <end position="25"/>
    </location>
</feature>
<protein>
    <recommendedName>
        <fullName evidence="3">CRIB domain-containing protein</fullName>
    </recommendedName>
</protein>
<evidence type="ECO:0000256" key="1">
    <source>
        <dbReference type="SAM" id="MobiDB-lite"/>
    </source>
</evidence>
<dbReference type="Gene3D" id="3.90.810.10">
    <property type="entry name" value="CRIB domain"/>
    <property type="match status" value="2"/>
</dbReference>
<evidence type="ECO:0000313" key="5">
    <source>
        <dbReference type="Proteomes" id="UP000076727"/>
    </source>
</evidence>
<evidence type="ECO:0000256" key="2">
    <source>
        <dbReference type="SAM" id="Phobius"/>
    </source>
</evidence>
<dbReference type="InterPro" id="IPR036936">
    <property type="entry name" value="CRIB_dom_sf"/>
</dbReference>
<keyword evidence="5" id="KW-1185">Reference proteome</keyword>
<feature type="transmembrane region" description="Helical" evidence="2">
    <location>
        <begin position="180"/>
        <end position="199"/>
    </location>
</feature>
<dbReference type="EMBL" id="KV429070">
    <property type="protein sequence ID" value="KZT68069.1"/>
    <property type="molecule type" value="Genomic_DNA"/>
</dbReference>
<gene>
    <name evidence="4" type="ORF">DAEQUDRAFT_728344</name>
</gene>
<accession>A0A165PDE0</accession>
<reference evidence="4 5" key="1">
    <citation type="journal article" date="2016" name="Mol. Biol. Evol.">
        <title>Comparative Genomics of Early-Diverging Mushroom-Forming Fungi Provides Insights into the Origins of Lignocellulose Decay Capabilities.</title>
        <authorList>
            <person name="Nagy L.G."/>
            <person name="Riley R."/>
            <person name="Tritt A."/>
            <person name="Adam C."/>
            <person name="Daum C."/>
            <person name="Floudas D."/>
            <person name="Sun H."/>
            <person name="Yadav J.S."/>
            <person name="Pangilinan J."/>
            <person name="Larsson K.H."/>
            <person name="Matsuura K."/>
            <person name="Barry K."/>
            <person name="Labutti K."/>
            <person name="Kuo R."/>
            <person name="Ohm R.A."/>
            <person name="Bhattacharya S.S."/>
            <person name="Shirouzu T."/>
            <person name="Yoshinaga Y."/>
            <person name="Martin F.M."/>
            <person name="Grigoriev I.V."/>
            <person name="Hibbett D.S."/>
        </authorList>
    </citation>
    <scope>NUCLEOTIDE SEQUENCE [LARGE SCALE GENOMIC DNA]</scope>
    <source>
        <strain evidence="4 5">L-15889</strain>
    </source>
</reference>
<dbReference type="AlphaFoldDB" id="A0A165PDE0"/>
<keyword evidence="2" id="KW-1133">Transmembrane helix</keyword>
<proteinExistence type="predicted"/>
<evidence type="ECO:0000259" key="3">
    <source>
        <dbReference type="PROSITE" id="PS50108"/>
    </source>
</evidence>
<dbReference type="PROSITE" id="PS50108">
    <property type="entry name" value="CRIB"/>
    <property type="match status" value="2"/>
</dbReference>
<keyword evidence="2" id="KW-0812">Transmembrane</keyword>
<feature type="domain" description="CRIB" evidence="3">
    <location>
        <begin position="115"/>
        <end position="128"/>
    </location>
</feature>
<keyword evidence="2" id="KW-0472">Membrane</keyword>
<dbReference type="Proteomes" id="UP000076727">
    <property type="component" value="Unassembled WGS sequence"/>
</dbReference>
<dbReference type="OrthoDB" id="2786357at2759"/>
<organism evidence="4 5">
    <name type="scientific">Daedalea quercina L-15889</name>
    <dbReference type="NCBI Taxonomy" id="1314783"/>
    <lineage>
        <taxon>Eukaryota</taxon>
        <taxon>Fungi</taxon>
        <taxon>Dikarya</taxon>
        <taxon>Basidiomycota</taxon>
        <taxon>Agaricomycotina</taxon>
        <taxon>Agaricomycetes</taxon>
        <taxon>Polyporales</taxon>
        <taxon>Fomitopsis</taxon>
    </lineage>
</organism>
<evidence type="ECO:0000313" key="4">
    <source>
        <dbReference type="EMBL" id="KZT68069.1"/>
    </source>
</evidence>
<dbReference type="InterPro" id="IPR000095">
    <property type="entry name" value="CRIB_dom"/>
</dbReference>
<name>A0A165PDE0_9APHY</name>
<dbReference type="STRING" id="1314783.A0A165PDE0"/>
<sequence>MDAVREEGDPSISFPWNFQHAVHVDESLNGLPPSWAAQLGVNEKGDAIPLSPASLRHEKKPSLSAAPKSRPLQDVDLNADAVTGIFCFALKRASTQNKATIVDVPNEGAEGDPGISTPWGFKHNIHVDENFSGLPSSWPKPGEAKRIDSLLDMSPEADASISVPWNFKVGEYSASGGPKYALTLSVLSIIFTYLLGMIVQPRSVLC</sequence>
<dbReference type="SMART" id="SM00285">
    <property type="entry name" value="PBD"/>
    <property type="match status" value="2"/>
</dbReference>
<feature type="region of interest" description="Disordered" evidence="1">
    <location>
        <begin position="48"/>
        <end position="69"/>
    </location>
</feature>